<accession>A0AAV0FXB4</accession>
<dbReference type="AlphaFoldDB" id="A0AAV0FXB4"/>
<name>A0AAV0FXB4_9ASTE</name>
<keyword evidence="2" id="KW-1185">Reference proteome</keyword>
<sequence length="128" mass="14908">MKAGSYLLIKWGPMLVIILGYKNGNQANKLKRRRESSSFFYMKLAQGCPHKIWIIHLKAQNFVCFSIMEVFKDSNFWINISDSLSHYRYGLTSFDRAKWKPHCRVRADNTGDILIHWAATVEVNLLKA</sequence>
<comment type="caution">
    <text evidence="1">The sequence shown here is derived from an EMBL/GenBank/DDBJ whole genome shotgun (WGS) entry which is preliminary data.</text>
</comment>
<evidence type="ECO:0000313" key="2">
    <source>
        <dbReference type="Proteomes" id="UP001152523"/>
    </source>
</evidence>
<proteinExistence type="predicted"/>
<dbReference type="EMBL" id="CAMAPF010001023">
    <property type="protein sequence ID" value="CAH9140287.1"/>
    <property type="molecule type" value="Genomic_DNA"/>
</dbReference>
<evidence type="ECO:0000313" key="1">
    <source>
        <dbReference type="EMBL" id="CAH9140287.1"/>
    </source>
</evidence>
<organism evidence="1 2">
    <name type="scientific">Cuscuta epithymum</name>
    <dbReference type="NCBI Taxonomy" id="186058"/>
    <lineage>
        <taxon>Eukaryota</taxon>
        <taxon>Viridiplantae</taxon>
        <taxon>Streptophyta</taxon>
        <taxon>Embryophyta</taxon>
        <taxon>Tracheophyta</taxon>
        <taxon>Spermatophyta</taxon>
        <taxon>Magnoliopsida</taxon>
        <taxon>eudicotyledons</taxon>
        <taxon>Gunneridae</taxon>
        <taxon>Pentapetalae</taxon>
        <taxon>asterids</taxon>
        <taxon>lamiids</taxon>
        <taxon>Solanales</taxon>
        <taxon>Convolvulaceae</taxon>
        <taxon>Cuscuteae</taxon>
        <taxon>Cuscuta</taxon>
        <taxon>Cuscuta subgen. Cuscuta</taxon>
    </lineage>
</organism>
<reference evidence="1" key="1">
    <citation type="submission" date="2022-07" db="EMBL/GenBank/DDBJ databases">
        <authorList>
            <person name="Macas J."/>
            <person name="Novak P."/>
            <person name="Neumann P."/>
        </authorList>
    </citation>
    <scope>NUCLEOTIDE SEQUENCE</scope>
</reference>
<gene>
    <name evidence="1" type="ORF">CEPIT_LOCUS38225</name>
</gene>
<protein>
    <submittedName>
        <fullName evidence="1">Uncharacterized protein</fullName>
    </submittedName>
</protein>
<dbReference type="Proteomes" id="UP001152523">
    <property type="component" value="Unassembled WGS sequence"/>
</dbReference>